<evidence type="ECO:0000256" key="22">
    <source>
        <dbReference type="ARBA" id="ARBA00047811"/>
    </source>
</evidence>
<feature type="region of interest" description="Disordered" evidence="26">
    <location>
        <begin position="302"/>
        <end position="321"/>
    </location>
</feature>
<keyword evidence="17" id="KW-0539">Nucleus</keyword>
<feature type="active site" description="Proton acceptor" evidence="24">
    <location>
        <position position="133"/>
    </location>
</feature>
<dbReference type="Gene3D" id="3.30.200.20">
    <property type="entry name" value="Phosphorylase Kinase, domain 1"/>
    <property type="match status" value="2"/>
</dbReference>
<evidence type="ECO:0000256" key="14">
    <source>
        <dbReference type="ARBA" id="ARBA00022777"/>
    </source>
</evidence>
<reference evidence="27" key="1">
    <citation type="submission" date="2022-08" db="UniProtKB">
        <authorList>
            <consortium name="EnsemblMetazoa"/>
        </authorList>
    </citation>
    <scope>IDENTIFICATION</scope>
    <source>
        <strain evidence="27">EBRO</strain>
    </source>
</reference>
<evidence type="ECO:0000256" key="24">
    <source>
        <dbReference type="PIRSR" id="PIRSR637770-1"/>
    </source>
</evidence>
<dbReference type="EnsemblMetazoa" id="AATE012927-RA">
    <property type="protein sequence ID" value="AATE012927-PA.1"/>
    <property type="gene ID" value="AATE012927"/>
</dbReference>
<dbReference type="GO" id="GO:0051301">
    <property type="term" value="P:cell division"/>
    <property type="evidence" value="ECO:0007669"/>
    <property type="project" value="UniProtKB-KW"/>
</dbReference>
<dbReference type="GO" id="GO:0005977">
    <property type="term" value="P:glycogen metabolic process"/>
    <property type="evidence" value="ECO:0007669"/>
    <property type="project" value="UniProtKB-KW"/>
</dbReference>
<evidence type="ECO:0000256" key="12">
    <source>
        <dbReference type="ARBA" id="ARBA00022679"/>
    </source>
</evidence>
<comment type="catalytic activity">
    <reaction evidence="1">
        <text>2 ATP + phosphorylase b = 2 ADP + phosphorylase a.</text>
        <dbReference type="EC" id="2.7.11.19"/>
    </reaction>
</comment>
<dbReference type="InterPro" id="IPR000719">
    <property type="entry name" value="Prot_kinase_dom"/>
</dbReference>
<dbReference type="SUPFAM" id="SSF56112">
    <property type="entry name" value="Protein kinase-like (PK-like)"/>
    <property type="match status" value="2"/>
</dbReference>
<dbReference type="GO" id="GO:0005524">
    <property type="term" value="F:ATP binding"/>
    <property type="evidence" value="ECO:0007669"/>
    <property type="project" value="UniProtKB-UniRule"/>
</dbReference>
<dbReference type="CDD" id="cd14093">
    <property type="entry name" value="STKc_PhKG"/>
    <property type="match status" value="1"/>
</dbReference>
<keyword evidence="9" id="KW-0597">Phosphoprotein</keyword>
<dbReference type="FunFam" id="3.30.200.20:FF:000190">
    <property type="entry name" value="Putative cyclin-dependent kinase 7"/>
    <property type="match status" value="1"/>
</dbReference>
<dbReference type="FunFam" id="3.30.200.20:FF:000138">
    <property type="entry name" value="Phosphorylase b kinase gamma catalytic chain, liver/testis"/>
    <property type="match status" value="1"/>
</dbReference>
<keyword evidence="12" id="KW-0808">Transferase</keyword>
<dbReference type="PROSITE" id="PS00108">
    <property type="entry name" value="PROTEIN_KINASE_ST"/>
    <property type="match status" value="2"/>
</dbReference>
<dbReference type="InterPro" id="IPR008271">
    <property type="entry name" value="Ser/Thr_kinase_AS"/>
</dbReference>
<keyword evidence="10" id="KW-0321">Glycogen metabolism</keyword>
<dbReference type="GO" id="GO:0005964">
    <property type="term" value="C:phosphorylase kinase complex"/>
    <property type="evidence" value="ECO:0007669"/>
    <property type="project" value="InterPro"/>
</dbReference>
<evidence type="ECO:0000256" key="1">
    <source>
        <dbReference type="ARBA" id="ARBA00001674"/>
    </source>
</evidence>
<dbReference type="VEuPathDB" id="VectorBase:AATE012927"/>
<dbReference type="AlphaFoldDB" id="A0A182J7P2"/>
<dbReference type="EC" id="2.7.11.22" evidence="5"/>
<dbReference type="PRINTS" id="PR01049">
    <property type="entry name" value="PHOSPHBKNASE"/>
</dbReference>
<evidence type="ECO:0000256" key="10">
    <source>
        <dbReference type="ARBA" id="ARBA00022600"/>
    </source>
</evidence>
<evidence type="ECO:0000256" key="3">
    <source>
        <dbReference type="ARBA" id="ARBA00006485"/>
    </source>
</evidence>
<feature type="binding site" evidence="25">
    <location>
        <begin position="14"/>
        <end position="22"/>
    </location>
    <ligand>
        <name>ATP</name>
        <dbReference type="ChEBI" id="CHEBI:30616"/>
    </ligand>
</feature>
<dbReference type="Gene3D" id="1.10.510.10">
    <property type="entry name" value="Transferase(Phosphotransferase) domain 1"/>
    <property type="match status" value="2"/>
</dbReference>
<feature type="binding site" evidence="25">
    <location>
        <position position="37"/>
    </location>
    <ligand>
        <name>ATP</name>
        <dbReference type="ChEBI" id="CHEBI:30616"/>
    </ligand>
</feature>
<evidence type="ECO:0000256" key="11">
    <source>
        <dbReference type="ARBA" id="ARBA00022618"/>
    </source>
</evidence>
<dbReference type="PANTHER" id="PTHR24347">
    <property type="entry name" value="SERINE/THREONINE-PROTEIN KINASE"/>
    <property type="match status" value="1"/>
</dbReference>
<comment type="subcellular location">
    <subcellularLocation>
        <location evidence="2">Nucleus</location>
    </subcellularLocation>
</comment>
<evidence type="ECO:0000256" key="6">
    <source>
        <dbReference type="ARBA" id="ARBA00012432"/>
    </source>
</evidence>
<evidence type="ECO:0000256" key="2">
    <source>
        <dbReference type="ARBA" id="ARBA00004123"/>
    </source>
</evidence>
<evidence type="ECO:0000256" key="15">
    <source>
        <dbReference type="ARBA" id="ARBA00022840"/>
    </source>
</evidence>
<dbReference type="Pfam" id="PF00069">
    <property type="entry name" value="Pkinase"/>
    <property type="match status" value="2"/>
</dbReference>
<comment type="similarity">
    <text evidence="3">Belongs to the protein kinase superfamily. CMGC Ser/Thr protein kinase family. CDC2/CDKX subfamily.</text>
</comment>
<evidence type="ECO:0000256" key="13">
    <source>
        <dbReference type="ARBA" id="ARBA00022741"/>
    </source>
</evidence>
<dbReference type="GO" id="GO:0005516">
    <property type="term" value="F:calmodulin binding"/>
    <property type="evidence" value="ECO:0007669"/>
    <property type="project" value="UniProtKB-KW"/>
</dbReference>
<dbReference type="FunFam" id="1.10.510.10:FF:000097">
    <property type="entry name" value="Putative cyclin-dependent kinase 7"/>
    <property type="match status" value="1"/>
</dbReference>
<dbReference type="PROSITE" id="PS00107">
    <property type="entry name" value="PROTEIN_KINASE_ATP"/>
    <property type="match status" value="2"/>
</dbReference>
<comment type="subunit">
    <text evidence="20">Hexadecamer of 4 heterotetramers, each composed of alpha, beta, gamma, and delta subunits. Alpha (PHKA1 or PHKA2) and beta (PHKB) are regulatory subunits, gamma (PHKG1 or PHKG2) is the catalytic subunit, and delta is calmodulin.</text>
</comment>
<dbReference type="CDD" id="cd07841">
    <property type="entry name" value="STKc_CDK7"/>
    <property type="match status" value="1"/>
</dbReference>
<dbReference type="EC" id="2.7.11.19" evidence="6"/>
<feature type="region of interest" description="Disordered" evidence="26">
    <location>
        <begin position="328"/>
        <end position="358"/>
    </location>
</feature>
<evidence type="ECO:0000256" key="9">
    <source>
        <dbReference type="ARBA" id="ARBA00022553"/>
    </source>
</evidence>
<dbReference type="STRING" id="41427.A0A182J7P2"/>
<dbReference type="InterPro" id="IPR037770">
    <property type="entry name" value="CDK7"/>
</dbReference>
<evidence type="ECO:0000256" key="20">
    <source>
        <dbReference type="ARBA" id="ARBA00025890"/>
    </source>
</evidence>
<evidence type="ECO:0000256" key="23">
    <source>
        <dbReference type="ARBA" id="ARBA00048367"/>
    </source>
</evidence>
<evidence type="ECO:0000256" key="4">
    <source>
        <dbReference type="ARBA" id="ARBA00012409"/>
    </source>
</evidence>
<dbReference type="InterPro" id="IPR017441">
    <property type="entry name" value="Protein_kinase_ATP_BS"/>
</dbReference>
<dbReference type="InterPro" id="IPR002291">
    <property type="entry name" value="Phosph_kin_gamma"/>
</dbReference>
<organism evidence="27">
    <name type="scientific">Anopheles atroparvus</name>
    <name type="common">European mosquito</name>
    <dbReference type="NCBI Taxonomy" id="41427"/>
    <lineage>
        <taxon>Eukaryota</taxon>
        <taxon>Metazoa</taxon>
        <taxon>Ecdysozoa</taxon>
        <taxon>Arthropoda</taxon>
        <taxon>Hexapoda</taxon>
        <taxon>Insecta</taxon>
        <taxon>Pterygota</taxon>
        <taxon>Neoptera</taxon>
        <taxon>Endopterygota</taxon>
        <taxon>Diptera</taxon>
        <taxon>Nematocera</taxon>
        <taxon>Culicoidea</taxon>
        <taxon>Culicidae</taxon>
        <taxon>Anophelinae</taxon>
        <taxon>Anopheles</taxon>
    </lineage>
</organism>
<evidence type="ECO:0000256" key="17">
    <source>
        <dbReference type="ARBA" id="ARBA00023242"/>
    </source>
</evidence>
<evidence type="ECO:0000256" key="7">
    <source>
        <dbReference type="ARBA" id="ARBA00013901"/>
    </source>
</evidence>
<dbReference type="GO" id="GO:0004693">
    <property type="term" value="F:cyclin-dependent protein serine/threonine kinase activity"/>
    <property type="evidence" value="ECO:0007669"/>
    <property type="project" value="UniProtKB-EC"/>
</dbReference>
<evidence type="ECO:0000256" key="26">
    <source>
        <dbReference type="SAM" id="MobiDB-lite"/>
    </source>
</evidence>
<keyword evidence="11" id="KW-0132">Cell division</keyword>
<evidence type="ECO:0000256" key="19">
    <source>
        <dbReference type="ARBA" id="ARBA00023306"/>
    </source>
</evidence>
<keyword evidence="14" id="KW-0418">Kinase</keyword>
<comment type="catalytic activity">
    <reaction evidence="22">
        <text>L-threonyl-[protein] + ATP = O-phospho-L-threonyl-[protein] + ADP + H(+)</text>
        <dbReference type="Rhea" id="RHEA:46608"/>
        <dbReference type="Rhea" id="RHEA-COMP:11060"/>
        <dbReference type="Rhea" id="RHEA-COMP:11605"/>
        <dbReference type="ChEBI" id="CHEBI:15378"/>
        <dbReference type="ChEBI" id="CHEBI:30013"/>
        <dbReference type="ChEBI" id="CHEBI:30616"/>
        <dbReference type="ChEBI" id="CHEBI:61977"/>
        <dbReference type="ChEBI" id="CHEBI:456216"/>
        <dbReference type="EC" id="2.7.11.22"/>
    </reaction>
</comment>
<keyword evidence="8" id="KW-0723">Serine/threonine-protein kinase</keyword>
<dbReference type="FunFam" id="1.10.510.10:FF:000149">
    <property type="entry name" value="phosphorylase b kinase gamma catalytic chain, liver/testis isoform"/>
    <property type="match status" value="1"/>
</dbReference>
<keyword evidence="19" id="KW-0131">Cell cycle</keyword>
<dbReference type="EC" id="2.7.11.23" evidence="4"/>
<evidence type="ECO:0000256" key="18">
    <source>
        <dbReference type="ARBA" id="ARBA00023277"/>
    </source>
</evidence>
<dbReference type="GO" id="GO:0008353">
    <property type="term" value="F:RNA polymerase II CTD heptapeptide repeat kinase activity"/>
    <property type="evidence" value="ECO:0007669"/>
    <property type="project" value="UniProtKB-EC"/>
</dbReference>
<keyword evidence="15 25" id="KW-0067">ATP-binding</keyword>
<dbReference type="SMART" id="SM00220">
    <property type="entry name" value="S_TKc"/>
    <property type="match status" value="2"/>
</dbReference>
<dbReference type="GO" id="GO:0004689">
    <property type="term" value="F:phosphorylase kinase activity"/>
    <property type="evidence" value="ECO:0007669"/>
    <property type="project" value="UniProtKB-EC"/>
</dbReference>
<evidence type="ECO:0000256" key="21">
    <source>
        <dbReference type="ARBA" id="ARBA00029738"/>
    </source>
</evidence>
<protein>
    <recommendedName>
        <fullName evidence="7">Cyclin-dependent kinase 7</fullName>
        <ecNumber evidence="6">2.7.11.19</ecNumber>
        <ecNumber evidence="5">2.7.11.22</ecNumber>
        <ecNumber evidence="4">2.7.11.23</ecNumber>
    </recommendedName>
    <alternativeName>
        <fullName evidence="21">Cell division protein kinase 7</fullName>
    </alternativeName>
</protein>
<dbReference type="InterPro" id="IPR011009">
    <property type="entry name" value="Kinase-like_dom_sf"/>
</dbReference>
<proteinExistence type="inferred from homology"/>
<evidence type="ECO:0000256" key="5">
    <source>
        <dbReference type="ARBA" id="ARBA00012425"/>
    </source>
</evidence>
<feature type="compositionally biased region" description="Low complexity" evidence="26">
    <location>
        <begin position="338"/>
        <end position="358"/>
    </location>
</feature>
<dbReference type="PROSITE" id="PS50011">
    <property type="entry name" value="PROTEIN_KINASE_DOM"/>
    <property type="match status" value="2"/>
</dbReference>
<accession>A0A182J7P2</accession>
<dbReference type="GO" id="GO:0070985">
    <property type="term" value="C:transcription factor TFIIK complex"/>
    <property type="evidence" value="ECO:0007669"/>
    <property type="project" value="InterPro"/>
</dbReference>
<keyword evidence="18" id="KW-0119">Carbohydrate metabolism</keyword>
<evidence type="ECO:0000256" key="25">
    <source>
        <dbReference type="PIRSR" id="PIRSR637770-2"/>
    </source>
</evidence>
<evidence type="ECO:0000313" key="27">
    <source>
        <dbReference type="EnsemblMetazoa" id="AATE012927-PA.1"/>
    </source>
</evidence>
<keyword evidence="16" id="KW-0112">Calmodulin-binding</keyword>
<comment type="catalytic activity">
    <reaction evidence="23">
        <text>L-seryl-[protein] + ATP = O-phospho-L-seryl-[protein] + ADP + H(+)</text>
        <dbReference type="Rhea" id="RHEA:17989"/>
        <dbReference type="Rhea" id="RHEA-COMP:9863"/>
        <dbReference type="Rhea" id="RHEA-COMP:11604"/>
        <dbReference type="ChEBI" id="CHEBI:15378"/>
        <dbReference type="ChEBI" id="CHEBI:29999"/>
        <dbReference type="ChEBI" id="CHEBI:30616"/>
        <dbReference type="ChEBI" id="CHEBI:83421"/>
        <dbReference type="ChEBI" id="CHEBI:456216"/>
        <dbReference type="EC" id="2.7.11.22"/>
    </reaction>
</comment>
<sequence length="792" mass="90458">MENRLNRYEKIDFLGEGQFATVYKARDVETDEIVAVKKIKIGNREEAADGINRTALREIKLLHELQHENIIGLLDVFGHKSNVSLVFDFMDTDLEIIIKDQKIVLTPANIKSYMIQTLKGLEYLHMHWILHRDLKPNNLLIGGNGVLKIGDFGLAKFFGSPNRINTNQVVTRWYRCPELLFGARQYGVGVDMWAVGCILAELLLRVPFLPGESDLDQLTRIFQVLGTPTETNWPDVKSLPDYVQYKFYPPIPLRDIFTAASDDLIELANKMLALYPLHRCTCTEALKMAYFSNKPAPTVGPRLPMPASYNAASRQEEKPSLKRKLLDSIDGGTVPKRPSNSSPSSSSSSSSSSGPASAAGSVGDVPSFYPWHADSATCDRFYQYLTHYRLTYCEPKRKISLKKRMAKDEEDDLLPDKDAAKGFYAKYEPKEILGRGISSTVRRCIEKETGKEFAAKIIDLGAAETGDTNHMLEATRQEIQILRQVMGHKFIIELQDVFESDAFIFLVFELCRQGELFDYLTSVVTLSEKKSRYIMRQIFEGVDYIHSKSIVHRDLKPENILLDDNLNVKITDFGFARVLKEGEKLYDLCGTPGYLAPETLKCNMFEDAAGYSREVDIWACGVIMFTLLVGCPPFWHRKQMVMLRNIMEGKYSFTSPEWADISEDPKDLIRKCLVVDPTKRITVTEALKHPFFNTVLRKQSQFNARKKFQFAILCVRAMIRIKRLRYTPEPLRVEDALRDPYRVKVLRKVIDGCAFRVYGHWVKKGEGQNRAALFENTPRCEVYNLYINSLNR</sequence>
<evidence type="ECO:0000256" key="16">
    <source>
        <dbReference type="ARBA" id="ARBA00022860"/>
    </source>
</evidence>
<evidence type="ECO:0000256" key="8">
    <source>
        <dbReference type="ARBA" id="ARBA00022527"/>
    </source>
</evidence>
<keyword evidence="13 25" id="KW-0547">Nucleotide-binding</keyword>
<name>A0A182J7P2_ANOAO</name>